<dbReference type="InterPro" id="IPR011990">
    <property type="entry name" value="TPR-like_helical_dom_sf"/>
</dbReference>
<gene>
    <name evidence="3" type="primary">phoD</name>
    <name evidence="3" type="ORF">Pr1d_04500</name>
</gene>
<dbReference type="InterPro" id="IPR018946">
    <property type="entry name" value="PhoD-like_MPP"/>
</dbReference>
<reference evidence="3 4" key="1">
    <citation type="submission" date="2019-08" db="EMBL/GenBank/DDBJ databases">
        <title>Deep-cultivation of Planctomycetes and their phenomic and genomic characterization uncovers novel biology.</title>
        <authorList>
            <person name="Wiegand S."/>
            <person name="Jogler M."/>
            <person name="Boedeker C."/>
            <person name="Pinto D."/>
            <person name="Vollmers J."/>
            <person name="Rivas-Marin E."/>
            <person name="Kohn T."/>
            <person name="Peeters S.H."/>
            <person name="Heuer A."/>
            <person name="Rast P."/>
            <person name="Oberbeckmann S."/>
            <person name="Bunk B."/>
            <person name="Jeske O."/>
            <person name="Meyerdierks A."/>
            <person name="Storesund J.E."/>
            <person name="Kallscheuer N."/>
            <person name="Luecker S."/>
            <person name="Lage O.M."/>
            <person name="Pohl T."/>
            <person name="Merkel B.J."/>
            <person name="Hornburger P."/>
            <person name="Mueller R.-W."/>
            <person name="Bruemmer F."/>
            <person name="Labrenz M."/>
            <person name="Spormann A.M."/>
            <person name="Op den Camp H."/>
            <person name="Overmann J."/>
            <person name="Amann R."/>
            <person name="Jetten M.S.M."/>
            <person name="Mascher T."/>
            <person name="Medema M.H."/>
            <person name="Devos D.P."/>
            <person name="Kaster A.-K."/>
            <person name="Ovreas L."/>
            <person name="Rohde M."/>
            <person name="Galperin M.Y."/>
            <person name="Jogler C."/>
        </authorList>
    </citation>
    <scope>NUCLEOTIDE SEQUENCE [LARGE SCALE GENOMIC DNA]</scope>
    <source>
        <strain evidence="3 4">Pr1d</strain>
    </source>
</reference>
<dbReference type="EC" id="3.1.3.1" evidence="3"/>
<dbReference type="AlphaFoldDB" id="A0A5B9Q663"/>
<keyword evidence="4" id="KW-1185">Reference proteome</keyword>
<dbReference type="InterPro" id="IPR056702">
    <property type="entry name" value="DUF7800"/>
</dbReference>
<dbReference type="PANTHER" id="PTHR33987">
    <property type="entry name" value="CALCINEURIN-LIKE METALLO-PHOSPHOESTERASE SUPERFAMILY PROTEIN"/>
    <property type="match status" value="1"/>
</dbReference>
<dbReference type="Gene3D" id="3.60.21.70">
    <property type="entry name" value="PhoD-like phosphatase"/>
    <property type="match status" value="1"/>
</dbReference>
<dbReference type="OrthoDB" id="9763616at2"/>
<protein>
    <submittedName>
        <fullName evidence="3">Alkaline phosphatase D</fullName>
        <ecNumber evidence="3">3.1.3.1</ecNumber>
    </submittedName>
</protein>
<evidence type="ECO:0000313" key="4">
    <source>
        <dbReference type="Proteomes" id="UP000323917"/>
    </source>
</evidence>
<evidence type="ECO:0000259" key="2">
    <source>
        <dbReference type="Pfam" id="PF25077"/>
    </source>
</evidence>
<dbReference type="Gene3D" id="2.60.40.380">
    <property type="entry name" value="Purple acid phosphatase-like, N-terminal"/>
    <property type="match status" value="1"/>
</dbReference>
<keyword evidence="3" id="KW-0378">Hydrolase</keyword>
<proteinExistence type="predicted"/>
<dbReference type="SUPFAM" id="SSF56300">
    <property type="entry name" value="Metallo-dependent phosphatases"/>
    <property type="match status" value="1"/>
</dbReference>
<dbReference type="KEGG" id="bgok:Pr1d_04500"/>
<dbReference type="SUPFAM" id="SSF48452">
    <property type="entry name" value="TPR-like"/>
    <property type="match status" value="1"/>
</dbReference>
<dbReference type="Gene3D" id="1.25.40.10">
    <property type="entry name" value="Tetratricopeptide repeat domain"/>
    <property type="match status" value="1"/>
</dbReference>
<dbReference type="InterPro" id="IPR029052">
    <property type="entry name" value="Metallo-depent_PP-like"/>
</dbReference>
<dbReference type="CDD" id="cd07389">
    <property type="entry name" value="MPP_PhoD"/>
    <property type="match status" value="1"/>
</dbReference>
<feature type="domain" description="DUF7800" evidence="2">
    <location>
        <begin position="167"/>
        <end position="259"/>
    </location>
</feature>
<dbReference type="Proteomes" id="UP000323917">
    <property type="component" value="Chromosome"/>
</dbReference>
<name>A0A5B9Q663_9BACT</name>
<dbReference type="PANTHER" id="PTHR33987:SF1">
    <property type="entry name" value="CALCINEURIN-LIKE METALLO-PHOSPHOESTERASE SUPERFAMILY PROTEIN"/>
    <property type="match status" value="1"/>
</dbReference>
<organism evidence="3 4">
    <name type="scientific">Bythopirellula goksoeyrii</name>
    <dbReference type="NCBI Taxonomy" id="1400387"/>
    <lineage>
        <taxon>Bacteria</taxon>
        <taxon>Pseudomonadati</taxon>
        <taxon>Planctomycetota</taxon>
        <taxon>Planctomycetia</taxon>
        <taxon>Pirellulales</taxon>
        <taxon>Lacipirellulaceae</taxon>
        <taxon>Bythopirellula</taxon>
    </lineage>
</organism>
<accession>A0A5B9Q663</accession>
<dbReference type="RefSeq" id="WP_148071990.1">
    <property type="nucleotide sequence ID" value="NZ_CP042913.1"/>
</dbReference>
<evidence type="ECO:0000313" key="3">
    <source>
        <dbReference type="EMBL" id="QEG33189.1"/>
    </source>
</evidence>
<dbReference type="GO" id="GO:0004035">
    <property type="term" value="F:alkaline phosphatase activity"/>
    <property type="evidence" value="ECO:0007669"/>
    <property type="project" value="UniProtKB-EC"/>
</dbReference>
<feature type="domain" description="PhoD-like phosphatase metallophosphatase" evidence="1">
    <location>
        <begin position="280"/>
        <end position="502"/>
    </location>
</feature>
<dbReference type="EMBL" id="CP042913">
    <property type="protein sequence ID" value="QEG33189.1"/>
    <property type="molecule type" value="Genomic_DNA"/>
</dbReference>
<dbReference type="Pfam" id="PF25077">
    <property type="entry name" value="DUF7800"/>
    <property type="match status" value="1"/>
</dbReference>
<sequence length="575" mass="65063">MKKALFFSAVILIVSTITIVDSLVCVAQGSKYGQFAPRDAYVDGSDLAYYGSENEWSRRQFSQEKAEDEYKRRGQRVLLETLNGNPNKALKWAAEYLVEDPQDLESIFNQSIAYSQLGKIDQAFASMKQAVEGGLPIERFLAGPRHLLEPLTQSKEFQEYARNRVSDLIHGPMLGCVTDHSARIWVRTEGVTPVKVQVFSCDSLGKPTTNVVATGTSLADPQMDFTATIDVTGLQPNTQYAYDILIDDKSVLKGDRPRFHTFPKPGTPGLFKVAFGGGAGFMPEHERMWDTISTQEPDALFLLGDNVYIDLPEEPRGLHQYTYYRRQSQPEFRRLTASTPVYAIWDDHDAAMDDVWLGPYHDRPAWKPAMLQIFKENWVNPGYGDEESPGCWFKASFGDIDCFFLETRYFRTNPFGKDPTMLGAVEKTWLLSELKNSKATFKVIVSSVPWAPNAKPGSHDTWDGFPKEREEIFRSIETNKINGVLLLSADRHRSEAWKIDRSNGYPLYDLMSSKLTNEHTHECVPGPLFCYNKLCSVGMVTFDTKETDPKITYEIVNIDGDVIDTLVIKHNQISF</sequence>
<evidence type="ECO:0000259" key="1">
    <source>
        <dbReference type="Pfam" id="PF09423"/>
    </source>
</evidence>
<dbReference type="Pfam" id="PF09423">
    <property type="entry name" value="PhoD"/>
    <property type="match status" value="1"/>
</dbReference>
<dbReference type="InterPro" id="IPR038607">
    <property type="entry name" value="PhoD-like_sf"/>
</dbReference>